<evidence type="ECO:0000313" key="3">
    <source>
        <dbReference type="EMBL" id="JAG88283.1"/>
    </source>
</evidence>
<feature type="region of interest" description="Disordered" evidence="1">
    <location>
        <begin position="279"/>
        <end position="311"/>
    </location>
</feature>
<reference evidence="3" key="1">
    <citation type="submission" date="2015-02" db="EMBL/GenBank/DDBJ databases">
        <title>A transcriptome of Wollemia nobilis - a relic of Gondwana.</title>
        <authorList>
            <person name="Chia J.Y."/>
            <person name="Leong Y.S."/>
            <person name="Abdul Karim S."/>
            <person name="Wan Azmi N."/>
            <person name="Hercus R."/>
            <person name="Croft L."/>
        </authorList>
    </citation>
    <scope>NUCLEOTIDE SEQUENCE</scope>
    <source>
        <strain evidence="3">MaeBrown</strain>
        <tissue evidence="3">Leaf</tissue>
    </source>
</reference>
<evidence type="ECO:0000259" key="2">
    <source>
        <dbReference type="Pfam" id="PF00462"/>
    </source>
</evidence>
<dbReference type="InterPro" id="IPR002109">
    <property type="entry name" value="Glutaredoxin"/>
</dbReference>
<dbReference type="PANTHER" id="PTHR45669">
    <property type="entry name" value="GLUTAREDOXIN DOMAIN-CONTAINING CYSTEINE-RICH PROTEIN CG12206-RELATED"/>
    <property type="match status" value="1"/>
</dbReference>
<organism evidence="3">
    <name type="scientific">Wollemia nobilis</name>
    <dbReference type="NCBI Taxonomy" id="56998"/>
    <lineage>
        <taxon>Eukaryota</taxon>
        <taxon>Viridiplantae</taxon>
        <taxon>Streptophyta</taxon>
        <taxon>Embryophyta</taxon>
        <taxon>Tracheophyta</taxon>
        <taxon>Spermatophyta</taxon>
        <taxon>Pinopsida</taxon>
        <taxon>Pinidae</taxon>
        <taxon>Conifers II</taxon>
        <taxon>Araucariales</taxon>
        <taxon>Araucariaceae</taxon>
        <taxon>Wollemia</taxon>
    </lineage>
</organism>
<feature type="domain" description="Glutaredoxin" evidence="2">
    <location>
        <begin position="366"/>
        <end position="431"/>
    </location>
</feature>
<accession>A0A0C9S967</accession>
<evidence type="ECO:0000256" key="1">
    <source>
        <dbReference type="SAM" id="MobiDB-lite"/>
    </source>
</evidence>
<dbReference type="Pfam" id="PF00462">
    <property type="entry name" value="Glutaredoxin"/>
    <property type="match status" value="1"/>
</dbReference>
<dbReference type="EMBL" id="GCHU01008959">
    <property type="protein sequence ID" value="JAG88283.1"/>
    <property type="molecule type" value="Transcribed_RNA"/>
</dbReference>
<dbReference type="PANTHER" id="PTHR45669:SF7">
    <property type="entry name" value="F1N19.7"/>
    <property type="match status" value="1"/>
</dbReference>
<dbReference type="PROSITE" id="PS51354">
    <property type="entry name" value="GLUTAREDOXIN_2"/>
    <property type="match status" value="1"/>
</dbReference>
<dbReference type="Pfam" id="PF23733">
    <property type="entry name" value="GRXCR1-2_C"/>
    <property type="match status" value="1"/>
</dbReference>
<dbReference type="AlphaFoldDB" id="A0A0C9S967"/>
<feature type="compositionally biased region" description="Polar residues" evidence="1">
    <location>
        <begin position="302"/>
        <end position="311"/>
    </location>
</feature>
<feature type="compositionally biased region" description="Basic and acidic residues" evidence="1">
    <location>
        <begin position="1"/>
        <end position="12"/>
    </location>
</feature>
<dbReference type="CDD" id="cd03031">
    <property type="entry name" value="GRX_GRX_like"/>
    <property type="match status" value="1"/>
</dbReference>
<name>A0A0C9S967_9CONI</name>
<protein>
    <submittedName>
        <fullName evidence="3">TSA: Wollemia nobilis Ref_Wollemi_Transcript_9012_3668 transcribed RNA sequence</fullName>
    </submittedName>
</protein>
<proteinExistence type="predicted"/>
<dbReference type="InterPro" id="IPR036249">
    <property type="entry name" value="Thioredoxin-like_sf"/>
</dbReference>
<sequence>MGCANSKDHHAEGNLNRPIPRSYSMPVHHPAEKKGDSYHVVALTSSTYGILKMDRVDENAEMEGECRYRMAVERDQHPHGLYNLRRSLDISSEMAAKTWSDVNNLLQNYKPFRSHSKSSSQTEEPETINTWELMEGLEDNSGSPLPLTNGHHHHLHLHNGKSPVRKSFERSFSCHTVREVEQLSRDEPKLSVWHRVSPGVRVADENMKPSPKTPKKDETAFGVLASQVQSEVLGESLATPGDSIARPLWMQQVGDESVPTLFDPDLISTFRKALDEISPVDADYETSPAPTQGSQDEKGNSGRLSRQRSNSFQARLNSFQQRIDESVAKASRVPTTPRKSSSSPSSVKTVKQQRTPAPPGGEDKVVLYFTSLRGIRKTFEDCCTVKMILQGFRVRVDERDISMHALFRQELEDLVGKHVTVPRLFIGGKYIGGVEEIQQLHEVGELAKYLEGFPLHTCFEPCEGCGDVCFVPCHNCNGSRKIFRDDGAIARCWQCNENGLIRCPICCC</sequence>
<feature type="region of interest" description="Disordered" evidence="1">
    <location>
        <begin position="1"/>
        <end position="32"/>
    </location>
</feature>
<dbReference type="Gene3D" id="3.40.30.10">
    <property type="entry name" value="Glutaredoxin"/>
    <property type="match status" value="1"/>
</dbReference>
<feature type="region of interest" description="Disordered" evidence="1">
    <location>
        <begin position="326"/>
        <end position="360"/>
    </location>
</feature>
<dbReference type="SUPFAM" id="SSF52833">
    <property type="entry name" value="Thioredoxin-like"/>
    <property type="match status" value="1"/>
</dbReference>
<feature type="compositionally biased region" description="Low complexity" evidence="1">
    <location>
        <begin position="331"/>
        <end position="350"/>
    </location>
</feature>